<dbReference type="GO" id="GO:0032993">
    <property type="term" value="C:protein-DNA complex"/>
    <property type="evidence" value="ECO:0007669"/>
    <property type="project" value="TreeGrafter"/>
</dbReference>
<evidence type="ECO:0000259" key="5">
    <source>
        <dbReference type="PROSITE" id="PS50931"/>
    </source>
</evidence>
<keyword evidence="3" id="KW-0238">DNA-binding</keyword>
<dbReference type="Gene3D" id="3.40.190.10">
    <property type="entry name" value="Periplasmic binding protein-like II"/>
    <property type="match status" value="2"/>
</dbReference>
<dbReference type="InterPro" id="IPR036390">
    <property type="entry name" value="WH_DNA-bd_sf"/>
</dbReference>
<keyword evidence="4" id="KW-0804">Transcription</keyword>
<dbReference type="GO" id="GO:0003677">
    <property type="term" value="F:DNA binding"/>
    <property type="evidence" value="ECO:0007669"/>
    <property type="project" value="UniProtKB-KW"/>
</dbReference>
<dbReference type="InterPro" id="IPR036388">
    <property type="entry name" value="WH-like_DNA-bd_sf"/>
</dbReference>
<evidence type="ECO:0000313" key="6">
    <source>
        <dbReference type="EMBL" id="QTA92622.1"/>
    </source>
</evidence>
<organism evidence="6 7">
    <name type="scientific">Desulfonema magnum</name>
    <dbReference type="NCBI Taxonomy" id="45655"/>
    <lineage>
        <taxon>Bacteria</taxon>
        <taxon>Pseudomonadati</taxon>
        <taxon>Thermodesulfobacteriota</taxon>
        <taxon>Desulfobacteria</taxon>
        <taxon>Desulfobacterales</taxon>
        <taxon>Desulfococcaceae</taxon>
        <taxon>Desulfonema</taxon>
    </lineage>
</organism>
<evidence type="ECO:0000256" key="1">
    <source>
        <dbReference type="ARBA" id="ARBA00009437"/>
    </source>
</evidence>
<dbReference type="GO" id="GO:0003700">
    <property type="term" value="F:DNA-binding transcription factor activity"/>
    <property type="evidence" value="ECO:0007669"/>
    <property type="project" value="InterPro"/>
</dbReference>
<dbReference type="Pfam" id="PF03466">
    <property type="entry name" value="LysR_substrate"/>
    <property type="match status" value="1"/>
</dbReference>
<dbReference type="Proteomes" id="UP000663722">
    <property type="component" value="Chromosome"/>
</dbReference>
<dbReference type="KEGG" id="dmm:dnm_087090"/>
<dbReference type="Pfam" id="PF00126">
    <property type="entry name" value="HTH_1"/>
    <property type="match status" value="1"/>
</dbReference>
<keyword evidence="7" id="KW-1185">Reference proteome</keyword>
<evidence type="ECO:0000256" key="3">
    <source>
        <dbReference type="ARBA" id="ARBA00023125"/>
    </source>
</evidence>
<dbReference type="PROSITE" id="PS50931">
    <property type="entry name" value="HTH_LYSR"/>
    <property type="match status" value="1"/>
</dbReference>
<feature type="domain" description="HTH lysR-type" evidence="5">
    <location>
        <begin position="1"/>
        <end position="58"/>
    </location>
</feature>
<dbReference type="CDD" id="cd08414">
    <property type="entry name" value="PBP2_LTTR_aromatics_like"/>
    <property type="match status" value="1"/>
</dbReference>
<protein>
    <submittedName>
        <fullName evidence="6">Transcriptional activator protein, LysR family</fullName>
    </submittedName>
</protein>
<evidence type="ECO:0000256" key="2">
    <source>
        <dbReference type="ARBA" id="ARBA00023015"/>
    </source>
</evidence>
<accession>A0A975GT47</accession>
<dbReference type="SUPFAM" id="SSF46785">
    <property type="entry name" value="Winged helix' DNA-binding domain"/>
    <property type="match status" value="1"/>
</dbReference>
<sequence>MELKQLQYFVTVAEELRSRRAEKRVHIFRTPLGMQIRNLEDELGVQLFYRTSRSLKLTEIGYIFLEEAKLILEKIKTATEMVRSTAKGNTGRIAAGFAGPAMDAFLPGAVREFRRLYPRVTLSLNELSTNAQFDALHSGRIQVGFMRLFHHDIGTLRARVLIREPYVLALPYDHPLAEKQRVSLANLKDIPVIIYPRNIQPELYDGIIASCEVAGFTPNITQEAVTKQTSIALVAAGIGIAFVPASSANLRRPGVVYRPVADELPKVEISMVWQKEKATPLLGRFLEVMRRYERIE</sequence>
<dbReference type="SUPFAM" id="SSF53850">
    <property type="entry name" value="Periplasmic binding protein-like II"/>
    <property type="match status" value="1"/>
</dbReference>
<name>A0A975GT47_9BACT</name>
<dbReference type="EMBL" id="CP061800">
    <property type="protein sequence ID" value="QTA92622.1"/>
    <property type="molecule type" value="Genomic_DNA"/>
</dbReference>
<dbReference type="PANTHER" id="PTHR30346">
    <property type="entry name" value="TRANSCRIPTIONAL DUAL REGULATOR HCAR-RELATED"/>
    <property type="match status" value="1"/>
</dbReference>
<gene>
    <name evidence="6" type="ORF">dnm_087090</name>
</gene>
<comment type="similarity">
    <text evidence="1">Belongs to the LysR transcriptional regulatory family.</text>
</comment>
<proteinExistence type="inferred from homology"/>
<evidence type="ECO:0000256" key="4">
    <source>
        <dbReference type="ARBA" id="ARBA00023163"/>
    </source>
</evidence>
<dbReference type="PANTHER" id="PTHR30346:SF0">
    <property type="entry name" value="HCA OPERON TRANSCRIPTIONAL ACTIVATOR HCAR"/>
    <property type="match status" value="1"/>
</dbReference>
<dbReference type="AlphaFoldDB" id="A0A975GT47"/>
<keyword evidence="2" id="KW-0805">Transcription regulation</keyword>
<dbReference type="FunFam" id="1.10.10.10:FF:000001">
    <property type="entry name" value="LysR family transcriptional regulator"/>
    <property type="match status" value="1"/>
</dbReference>
<dbReference type="InterPro" id="IPR000847">
    <property type="entry name" value="LysR_HTH_N"/>
</dbReference>
<dbReference type="InterPro" id="IPR005119">
    <property type="entry name" value="LysR_subst-bd"/>
</dbReference>
<dbReference type="Gene3D" id="1.10.10.10">
    <property type="entry name" value="Winged helix-like DNA-binding domain superfamily/Winged helix DNA-binding domain"/>
    <property type="match status" value="1"/>
</dbReference>
<reference evidence="6" key="1">
    <citation type="journal article" date="2021" name="Microb. Physiol.">
        <title>Proteogenomic Insights into the Physiology of Marine, Sulfate-Reducing, Filamentous Desulfonema limicola and Desulfonema magnum.</title>
        <authorList>
            <person name="Schnaars V."/>
            <person name="Wohlbrand L."/>
            <person name="Scheve S."/>
            <person name="Hinrichs C."/>
            <person name="Reinhardt R."/>
            <person name="Rabus R."/>
        </authorList>
    </citation>
    <scope>NUCLEOTIDE SEQUENCE</scope>
    <source>
        <strain evidence="6">4be13</strain>
    </source>
</reference>
<evidence type="ECO:0000313" key="7">
    <source>
        <dbReference type="Proteomes" id="UP000663722"/>
    </source>
</evidence>